<gene>
    <name evidence="2" type="ORF">OL599_06755</name>
</gene>
<sequence length="208" mass="22329">MSPIRLIASWGLIAILAACQQQPSAAPPVAADPPVLESLAQPPSCAAGVSAALEDGAVVQFRGGDPRDPDVCLIAWSGRSYRYFLGFWGDGRFGEGTAEERDAIRRVLTGPPGTEASFALTRAKLWGKVTVTHVANPILTVGSRRVATMEIRAVWHDSQGREDVRNEKRIWIDQATGIVVQRQTVTPMANGGVVTNTTWRVVSMQPAG</sequence>
<comment type="caution">
    <text evidence="2">The sequence shown here is derived from an EMBL/GenBank/DDBJ whole genome shotgun (WGS) entry which is preliminary data.</text>
</comment>
<dbReference type="RefSeq" id="WP_264712903.1">
    <property type="nucleotide sequence ID" value="NZ_JAPDNT010000003.1"/>
</dbReference>
<protein>
    <recommendedName>
        <fullName evidence="4">Lipoprotein</fullName>
    </recommendedName>
</protein>
<evidence type="ECO:0008006" key="4">
    <source>
        <dbReference type="Google" id="ProtNLM"/>
    </source>
</evidence>
<feature type="chain" id="PRO_5041296040" description="Lipoprotein" evidence="1">
    <location>
        <begin position="26"/>
        <end position="208"/>
    </location>
</feature>
<accession>A0AA41YIM6</accession>
<dbReference type="PROSITE" id="PS51257">
    <property type="entry name" value="PROKAR_LIPOPROTEIN"/>
    <property type="match status" value="1"/>
</dbReference>
<name>A0AA41YIM6_9PROT</name>
<dbReference type="Proteomes" id="UP001165679">
    <property type="component" value="Unassembled WGS sequence"/>
</dbReference>
<feature type="signal peptide" evidence="1">
    <location>
        <begin position="1"/>
        <end position="25"/>
    </location>
</feature>
<reference evidence="2" key="1">
    <citation type="submission" date="2022-09" db="EMBL/GenBank/DDBJ databases">
        <title>Rhodovastum sp. nov. RN2-1 isolated from soil in Seongnam, South Korea.</title>
        <authorList>
            <person name="Le N.T."/>
        </authorList>
    </citation>
    <scope>NUCLEOTIDE SEQUENCE</scope>
    <source>
        <strain evidence="2">RN2-1</strain>
    </source>
</reference>
<evidence type="ECO:0000256" key="1">
    <source>
        <dbReference type="SAM" id="SignalP"/>
    </source>
</evidence>
<reference evidence="2" key="2">
    <citation type="submission" date="2022-10" db="EMBL/GenBank/DDBJ databases">
        <authorList>
            <person name="Trinh H.N."/>
        </authorList>
    </citation>
    <scope>NUCLEOTIDE SEQUENCE</scope>
    <source>
        <strain evidence="2">RN2-1</strain>
    </source>
</reference>
<evidence type="ECO:0000313" key="3">
    <source>
        <dbReference type="Proteomes" id="UP001165679"/>
    </source>
</evidence>
<keyword evidence="3" id="KW-1185">Reference proteome</keyword>
<dbReference type="AlphaFoldDB" id="A0AA41YIM6"/>
<organism evidence="2 3">
    <name type="scientific">Limobrevibacterium gyesilva</name>
    <dbReference type="NCBI Taxonomy" id="2991712"/>
    <lineage>
        <taxon>Bacteria</taxon>
        <taxon>Pseudomonadati</taxon>
        <taxon>Pseudomonadota</taxon>
        <taxon>Alphaproteobacteria</taxon>
        <taxon>Acetobacterales</taxon>
        <taxon>Acetobacteraceae</taxon>
        <taxon>Limobrevibacterium</taxon>
    </lineage>
</organism>
<evidence type="ECO:0000313" key="2">
    <source>
        <dbReference type="EMBL" id="MCW3474276.1"/>
    </source>
</evidence>
<keyword evidence="1" id="KW-0732">Signal</keyword>
<dbReference type="EMBL" id="JAPDNT010000003">
    <property type="protein sequence ID" value="MCW3474276.1"/>
    <property type="molecule type" value="Genomic_DNA"/>
</dbReference>
<proteinExistence type="predicted"/>